<dbReference type="Proteomes" id="UP000033870">
    <property type="component" value="Unassembled WGS sequence"/>
</dbReference>
<comment type="caution">
    <text evidence="16">The sequence shown here is derived from an EMBL/GenBank/DDBJ whole genome shotgun (WGS) entry which is preliminary data.</text>
</comment>
<dbReference type="CDD" id="cd16010">
    <property type="entry name" value="iPGM"/>
    <property type="match status" value="1"/>
</dbReference>
<evidence type="ECO:0000256" key="8">
    <source>
        <dbReference type="ARBA" id="ARBA00023235"/>
    </source>
</evidence>
<comment type="similarity">
    <text evidence="4 9">Belongs to the BPG-independent phosphoglycerate mutase family.</text>
</comment>
<evidence type="ECO:0000256" key="1">
    <source>
        <dbReference type="ARBA" id="ARBA00000370"/>
    </source>
</evidence>
<dbReference type="PATRIC" id="fig|1619044.3.peg.180"/>
<dbReference type="GO" id="GO:0005829">
    <property type="term" value="C:cytosol"/>
    <property type="evidence" value="ECO:0007669"/>
    <property type="project" value="TreeGrafter"/>
</dbReference>
<feature type="binding site" evidence="9 12">
    <location>
        <position position="186"/>
    </location>
    <ligand>
        <name>substrate</name>
    </ligand>
</feature>
<dbReference type="EC" id="5.4.2.12" evidence="9 10"/>
<protein>
    <recommendedName>
        <fullName evidence="9 10">2,3-bisphosphoglycerate-independent phosphoglycerate mutase</fullName>
        <shortName evidence="9">BPG-independent PGAM</shortName>
        <shortName evidence="9">Phosphoglyceromutase</shortName>
        <shortName evidence="9">iPGM</shortName>
        <ecNumber evidence="9 10">5.4.2.12</ecNumber>
    </recommendedName>
</protein>
<keyword evidence="6 9" id="KW-0324">Glycolysis</keyword>
<feature type="binding site" evidence="9 13">
    <location>
        <position position="444"/>
    </location>
    <ligand>
        <name>Mn(2+)</name>
        <dbReference type="ChEBI" id="CHEBI:29035"/>
        <label>2</label>
    </ligand>
</feature>
<dbReference type="InterPro" id="IPR005995">
    <property type="entry name" value="Pgm_bpd_ind"/>
</dbReference>
<comment type="cofactor">
    <cofactor evidence="9">
        <name>Mn(2+)</name>
        <dbReference type="ChEBI" id="CHEBI:29035"/>
    </cofactor>
    <text evidence="9">Binds 2 manganese ions per subunit.</text>
</comment>
<dbReference type="InterPro" id="IPR011258">
    <property type="entry name" value="BPG-indep_PGM_N"/>
</dbReference>
<organism evidence="16 17">
    <name type="scientific">Candidatus Magasanikbacteria bacterium GW2011_GWA2_56_11</name>
    <dbReference type="NCBI Taxonomy" id="1619044"/>
    <lineage>
        <taxon>Bacteria</taxon>
        <taxon>Candidatus Magasanikiibacteriota</taxon>
    </lineage>
</organism>
<feature type="binding site" evidence="9 13">
    <location>
        <position position="402"/>
    </location>
    <ligand>
        <name>Mn(2+)</name>
        <dbReference type="ChEBI" id="CHEBI:29035"/>
        <label>1</label>
    </ligand>
</feature>
<evidence type="ECO:0000259" key="15">
    <source>
        <dbReference type="Pfam" id="PF06415"/>
    </source>
</evidence>
<evidence type="ECO:0000256" key="9">
    <source>
        <dbReference type="HAMAP-Rule" id="MF_01038"/>
    </source>
</evidence>
<evidence type="ECO:0000256" key="6">
    <source>
        <dbReference type="ARBA" id="ARBA00023152"/>
    </source>
</evidence>
<dbReference type="GO" id="GO:0006096">
    <property type="term" value="P:glycolytic process"/>
    <property type="evidence" value="ECO:0007669"/>
    <property type="project" value="UniProtKB-UniRule"/>
</dbReference>
<feature type="binding site" evidence="9 12">
    <location>
        <begin position="262"/>
        <end position="265"/>
    </location>
    <ligand>
        <name>substrate</name>
    </ligand>
</feature>
<keyword evidence="8 9" id="KW-0413">Isomerase</keyword>
<dbReference type="Pfam" id="PF06415">
    <property type="entry name" value="iPGM_N"/>
    <property type="match status" value="1"/>
</dbReference>
<feature type="active site" description="Phosphoserine intermediate" evidence="9 11">
    <location>
        <position position="63"/>
    </location>
</feature>
<evidence type="ECO:0000256" key="12">
    <source>
        <dbReference type="PIRSR" id="PIRSR001492-2"/>
    </source>
</evidence>
<dbReference type="UniPathway" id="UPA00109">
    <property type="reaction ID" value="UER00186"/>
</dbReference>
<feature type="binding site" evidence="9 13">
    <location>
        <position position="13"/>
    </location>
    <ligand>
        <name>Mn(2+)</name>
        <dbReference type="ChEBI" id="CHEBI:29035"/>
        <label>2</label>
    </ligand>
</feature>
<comment type="pathway">
    <text evidence="3 9">Carbohydrate degradation; glycolysis; pyruvate from D-glyceraldehyde 3-phosphate: step 3/5.</text>
</comment>
<evidence type="ECO:0000256" key="11">
    <source>
        <dbReference type="PIRSR" id="PIRSR001492-1"/>
    </source>
</evidence>
<dbReference type="InterPro" id="IPR006124">
    <property type="entry name" value="Metalloenzyme"/>
</dbReference>
<dbReference type="SUPFAM" id="SSF53649">
    <property type="entry name" value="Alkaline phosphatase-like"/>
    <property type="match status" value="1"/>
</dbReference>
<evidence type="ECO:0000256" key="4">
    <source>
        <dbReference type="ARBA" id="ARBA00008819"/>
    </source>
</evidence>
<gene>
    <name evidence="9" type="primary">gpmI</name>
    <name evidence="16" type="ORF">UY92_C0002G0067</name>
</gene>
<dbReference type="Pfam" id="PF01676">
    <property type="entry name" value="Metalloenzyme"/>
    <property type="match status" value="1"/>
</dbReference>
<feature type="binding site" evidence="9 13">
    <location>
        <position position="443"/>
    </location>
    <ligand>
        <name>Mn(2+)</name>
        <dbReference type="ChEBI" id="CHEBI:29035"/>
        <label>2</label>
    </ligand>
</feature>
<evidence type="ECO:0000256" key="10">
    <source>
        <dbReference type="NCBIfam" id="TIGR01307"/>
    </source>
</evidence>
<dbReference type="InterPro" id="IPR036646">
    <property type="entry name" value="PGAM_B_sf"/>
</dbReference>
<comment type="catalytic activity">
    <reaction evidence="1 9">
        <text>(2R)-2-phosphoglycerate = (2R)-3-phosphoglycerate</text>
        <dbReference type="Rhea" id="RHEA:15901"/>
        <dbReference type="ChEBI" id="CHEBI:58272"/>
        <dbReference type="ChEBI" id="CHEBI:58289"/>
        <dbReference type="EC" id="5.4.2.12"/>
    </reaction>
</comment>
<feature type="binding site" evidence="9 12">
    <location>
        <position position="335"/>
    </location>
    <ligand>
        <name>substrate</name>
    </ligand>
</feature>
<dbReference type="STRING" id="1619044.UY92_C0002G0067"/>
<dbReference type="PIRSF" id="PIRSF001492">
    <property type="entry name" value="IPGAM"/>
    <property type="match status" value="1"/>
</dbReference>
<dbReference type="PANTHER" id="PTHR31637">
    <property type="entry name" value="2,3-BISPHOSPHOGLYCERATE-INDEPENDENT PHOSPHOGLYCERATE MUTASE"/>
    <property type="match status" value="1"/>
</dbReference>
<proteinExistence type="inferred from homology"/>
<comment type="subunit">
    <text evidence="9">Monomer.</text>
</comment>
<feature type="domain" description="BPG-independent PGAM N-terminal" evidence="15">
    <location>
        <begin position="83"/>
        <end position="299"/>
    </location>
</feature>
<keyword evidence="7 9" id="KW-0464">Manganese</keyword>
<dbReference type="FunFam" id="3.40.1450.10:FF:000002">
    <property type="entry name" value="2,3-bisphosphoglycerate-independent phosphoglycerate mutase"/>
    <property type="match status" value="1"/>
</dbReference>
<dbReference type="SUPFAM" id="SSF64158">
    <property type="entry name" value="2,3-Bisphosphoglycerate-independent phosphoglycerate mutase, substrate-binding domain"/>
    <property type="match status" value="1"/>
</dbReference>
<evidence type="ECO:0000256" key="2">
    <source>
        <dbReference type="ARBA" id="ARBA00002315"/>
    </source>
</evidence>
<comment type="function">
    <text evidence="2 9">Catalyzes the interconversion of 2-phosphoglycerate and 3-phosphoglycerate.</text>
</comment>
<reference evidence="16 17" key="1">
    <citation type="journal article" date="2015" name="Nature">
        <title>rRNA introns, odd ribosomes, and small enigmatic genomes across a large radiation of phyla.</title>
        <authorList>
            <person name="Brown C.T."/>
            <person name="Hug L.A."/>
            <person name="Thomas B.C."/>
            <person name="Sharon I."/>
            <person name="Castelle C.J."/>
            <person name="Singh A."/>
            <person name="Wilkins M.J."/>
            <person name="Williams K.H."/>
            <person name="Banfield J.F."/>
        </authorList>
    </citation>
    <scope>NUCLEOTIDE SEQUENCE [LARGE SCALE GENOMIC DNA]</scope>
</reference>
<feature type="binding site" evidence="9 12">
    <location>
        <position position="192"/>
    </location>
    <ligand>
        <name>substrate</name>
    </ligand>
</feature>
<feature type="binding site" evidence="9 13">
    <location>
        <position position="462"/>
    </location>
    <ligand>
        <name>Mn(2+)</name>
        <dbReference type="ChEBI" id="CHEBI:29035"/>
        <label>1</label>
    </ligand>
</feature>
<name>A0A0G1YI99_9BACT</name>
<dbReference type="EMBL" id="LCRX01000002">
    <property type="protein sequence ID" value="KKW42950.1"/>
    <property type="molecule type" value="Genomic_DNA"/>
</dbReference>
<evidence type="ECO:0000256" key="13">
    <source>
        <dbReference type="PIRSR" id="PIRSR001492-3"/>
    </source>
</evidence>
<feature type="binding site" evidence="9 13">
    <location>
        <position position="406"/>
    </location>
    <ligand>
        <name>Mn(2+)</name>
        <dbReference type="ChEBI" id="CHEBI:29035"/>
        <label>1</label>
    </ligand>
</feature>
<dbReference type="GO" id="GO:0006007">
    <property type="term" value="P:glucose catabolic process"/>
    <property type="evidence" value="ECO:0007669"/>
    <property type="project" value="InterPro"/>
</dbReference>
<accession>A0A0G1YI99</accession>
<dbReference type="InterPro" id="IPR017850">
    <property type="entry name" value="Alkaline_phosphatase_core_sf"/>
</dbReference>
<evidence type="ECO:0000256" key="3">
    <source>
        <dbReference type="ARBA" id="ARBA00004798"/>
    </source>
</evidence>
<dbReference type="GO" id="GO:0004619">
    <property type="term" value="F:phosphoglycerate mutase activity"/>
    <property type="evidence" value="ECO:0007669"/>
    <property type="project" value="UniProtKB-UniRule"/>
</dbReference>
<dbReference type="GO" id="GO:0030145">
    <property type="term" value="F:manganese ion binding"/>
    <property type="evidence" value="ECO:0007669"/>
    <property type="project" value="UniProtKB-UniRule"/>
</dbReference>
<evidence type="ECO:0000259" key="14">
    <source>
        <dbReference type="Pfam" id="PF01676"/>
    </source>
</evidence>
<feature type="binding site" evidence="9 13">
    <location>
        <position position="63"/>
    </location>
    <ligand>
        <name>Mn(2+)</name>
        <dbReference type="ChEBI" id="CHEBI:29035"/>
        <label>2</label>
    </ligand>
</feature>
<feature type="binding site" evidence="9 12">
    <location>
        <position position="124"/>
    </location>
    <ligand>
        <name>substrate</name>
    </ligand>
</feature>
<dbReference type="NCBIfam" id="TIGR01307">
    <property type="entry name" value="pgm_bpd_ind"/>
    <property type="match status" value="1"/>
</dbReference>
<evidence type="ECO:0000313" key="16">
    <source>
        <dbReference type="EMBL" id="KKW42950.1"/>
    </source>
</evidence>
<dbReference type="Gene3D" id="3.40.720.10">
    <property type="entry name" value="Alkaline Phosphatase, subunit A"/>
    <property type="match status" value="1"/>
</dbReference>
<dbReference type="PANTHER" id="PTHR31637:SF0">
    <property type="entry name" value="2,3-BISPHOSPHOGLYCERATE-INDEPENDENT PHOSPHOGLYCERATE MUTASE"/>
    <property type="match status" value="1"/>
</dbReference>
<feature type="binding site" evidence="9 12">
    <location>
        <begin position="154"/>
        <end position="155"/>
    </location>
    <ligand>
        <name>substrate</name>
    </ligand>
</feature>
<feature type="domain" description="Metalloenzyme" evidence="14">
    <location>
        <begin position="5"/>
        <end position="514"/>
    </location>
</feature>
<evidence type="ECO:0000256" key="7">
    <source>
        <dbReference type="ARBA" id="ARBA00023211"/>
    </source>
</evidence>
<evidence type="ECO:0000256" key="5">
    <source>
        <dbReference type="ARBA" id="ARBA00022723"/>
    </source>
</evidence>
<dbReference type="AlphaFoldDB" id="A0A0G1YI99"/>
<evidence type="ECO:0000313" key="17">
    <source>
        <dbReference type="Proteomes" id="UP000033870"/>
    </source>
</evidence>
<sequence>MSRPKPLVLAILDGWGVAPEHEGNAITRAKLPNFARFIKDYPAMTLYASGTEVGLSFGEMGNSEVGHLNIGAGRVYYQTFPRINKCLGDGSFFTNKAFLSAAEHARKNKSALHLIGLVSPGNVHASDTHLFGLLEFCKQQKLKQVAVHAILDGRDTIYNSGADFIKKLQAKIKDIGVGKIASLCGRFYAMDRDNRWDRIEKAYRAMADGVAAEYFKDPVKAIESSYAKEIYDEEFVPVVIGKEGEPAAKVEAGDAVIFFNFRPDRARQLTQAFVLPSFAKFDRPYIKELRFVTMTEYEKETPVVVAFSPNVVVNCLSEAVSQAGLRQFHIAETEKYAHITFFLNGTIEDPFPNEERAIIPSPKVSSYDQAPEMSAAEITREVVKAVDEEKYDVIMLNLANADMVGHTGNLRATVKGAEAVDKSLGQIAEHVLAKGGVLLITADHGNGEEVINLQTGEKDKEHSTNPVPFLVIAEAYRGQTGPSGDPPNGDLSLLHPVGMLADVAPTALSLLGIPQPPEMTGRALM</sequence>
<keyword evidence="5 9" id="KW-0479">Metal-binding</keyword>
<dbReference type="HAMAP" id="MF_01038">
    <property type="entry name" value="GpmI"/>
    <property type="match status" value="1"/>
</dbReference>
<dbReference type="Gene3D" id="3.40.1450.10">
    <property type="entry name" value="BPG-independent phosphoglycerate mutase, domain B"/>
    <property type="match status" value="1"/>
</dbReference>